<organism evidence="1 2">
    <name type="scientific">Linum trigynum</name>
    <dbReference type="NCBI Taxonomy" id="586398"/>
    <lineage>
        <taxon>Eukaryota</taxon>
        <taxon>Viridiplantae</taxon>
        <taxon>Streptophyta</taxon>
        <taxon>Embryophyta</taxon>
        <taxon>Tracheophyta</taxon>
        <taxon>Spermatophyta</taxon>
        <taxon>Magnoliopsida</taxon>
        <taxon>eudicotyledons</taxon>
        <taxon>Gunneridae</taxon>
        <taxon>Pentapetalae</taxon>
        <taxon>rosids</taxon>
        <taxon>fabids</taxon>
        <taxon>Malpighiales</taxon>
        <taxon>Linaceae</taxon>
        <taxon>Linum</taxon>
    </lineage>
</organism>
<sequence>MTPMDADDDIRGWRKWKSKAKRTWIPSAAATTETTRDFPISSGQGMVDLWGSSTWVKHRLNQRGEGGSERRDM</sequence>
<keyword evidence="2" id="KW-1185">Reference proteome</keyword>
<gene>
    <name evidence="1" type="ORF">LTRI10_LOCUS47389</name>
</gene>
<proteinExistence type="predicted"/>
<accession>A0AAV2GC47</accession>
<dbReference type="Proteomes" id="UP001497516">
    <property type="component" value="Chromosome 8"/>
</dbReference>
<dbReference type="AlphaFoldDB" id="A0AAV2GC47"/>
<protein>
    <submittedName>
        <fullName evidence="1">Uncharacterized protein</fullName>
    </submittedName>
</protein>
<evidence type="ECO:0000313" key="2">
    <source>
        <dbReference type="Proteomes" id="UP001497516"/>
    </source>
</evidence>
<reference evidence="1 2" key="1">
    <citation type="submission" date="2024-04" db="EMBL/GenBank/DDBJ databases">
        <authorList>
            <person name="Fracassetti M."/>
        </authorList>
    </citation>
    <scope>NUCLEOTIDE SEQUENCE [LARGE SCALE GENOMIC DNA]</scope>
</reference>
<name>A0AAV2GC47_9ROSI</name>
<dbReference type="EMBL" id="OZ034821">
    <property type="protein sequence ID" value="CAL1407739.1"/>
    <property type="molecule type" value="Genomic_DNA"/>
</dbReference>
<evidence type="ECO:0000313" key="1">
    <source>
        <dbReference type="EMBL" id="CAL1407739.1"/>
    </source>
</evidence>